<proteinExistence type="predicted"/>
<dbReference type="AlphaFoldDB" id="A0A382Q6K5"/>
<name>A0A382Q6K5_9ZZZZ</name>
<organism evidence="1">
    <name type="scientific">marine metagenome</name>
    <dbReference type="NCBI Taxonomy" id="408172"/>
    <lineage>
        <taxon>unclassified sequences</taxon>
        <taxon>metagenomes</taxon>
        <taxon>ecological metagenomes</taxon>
    </lineage>
</organism>
<sequence length="37" mass="4059">VFKLLEQLLMGAASIKAPFALLEKPVKVVGFNTIKFP</sequence>
<feature type="non-terminal residue" evidence="1">
    <location>
        <position position="1"/>
    </location>
</feature>
<dbReference type="EMBL" id="UINC01112246">
    <property type="protein sequence ID" value="SVC81046.1"/>
    <property type="molecule type" value="Genomic_DNA"/>
</dbReference>
<protein>
    <submittedName>
        <fullName evidence="1">Uncharacterized protein</fullName>
    </submittedName>
</protein>
<reference evidence="1" key="1">
    <citation type="submission" date="2018-05" db="EMBL/GenBank/DDBJ databases">
        <authorList>
            <person name="Lanie J.A."/>
            <person name="Ng W.-L."/>
            <person name="Kazmierczak K.M."/>
            <person name="Andrzejewski T.M."/>
            <person name="Davidsen T.M."/>
            <person name="Wayne K.J."/>
            <person name="Tettelin H."/>
            <person name="Glass J.I."/>
            <person name="Rusch D."/>
            <person name="Podicherti R."/>
            <person name="Tsui H.-C.T."/>
            <person name="Winkler M.E."/>
        </authorList>
    </citation>
    <scope>NUCLEOTIDE SEQUENCE</scope>
</reference>
<gene>
    <name evidence="1" type="ORF">METZ01_LOCUS333900</name>
</gene>
<evidence type="ECO:0000313" key="1">
    <source>
        <dbReference type="EMBL" id="SVC81046.1"/>
    </source>
</evidence>
<accession>A0A382Q6K5</accession>